<keyword evidence="2" id="KW-1185">Reference proteome</keyword>
<evidence type="ECO:0000313" key="2">
    <source>
        <dbReference type="Proteomes" id="UP001244341"/>
    </source>
</evidence>
<dbReference type="Proteomes" id="UP001244341">
    <property type="component" value="Chromosome 2b"/>
</dbReference>
<dbReference type="EMBL" id="CP126209">
    <property type="protein sequence ID" value="WIA10958.1"/>
    <property type="molecule type" value="Genomic_DNA"/>
</dbReference>
<protein>
    <submittedName>
        <fullName evidence="1">Uncharacterized protein</fullName>
    </submittedName>
</protein>
<organism evidence="1 2">
    <name type="scientific">Tetradesmus obliquus</name>
    <name type="common">Green alga</name>
    <name type="synonym">Acutodesmus obliquus</name>
    <dbReference type="NCBI Taxonomy" id="3088"/>
    <lineage>
        <taxon>Eukaryota</taxon>
        <taxon>Viridiplantae</taxon>
        <taxon>Chlorophyta</taxon>
        <taxon>core chlorophytes</taxon>
        <taxon>Chlorophyceae</taxon>
        <taxon>CS clade</taxon>
        <taxon>Sphaeropleales</taxon>
        <taxon>Scenedesmaceae</taxon>
        <taxon>Tetradesmus</taxon>
    </lineage>
</organism>
<name>A0ABY8TRE2_TETOB</name>
<sequence length="191" mass="20342">MVYLSRQFSAEQQHERNTILELMLVEVAALLLQACSTLKGSAAAAFYIRHRTSCILLLQSIEFAANLAYIPRAFALNVAIQLGNGKFHSVFWNSLVSGCASFNVALHCLSMRLPVHIAAPFAAAKAAAALALLPQHVAYLSMPQINGITLDVKRAVDTAYNTALGLCFVWAVVDAGLAAAVPQCGKLAAAT</sequence>
<evidence type="ECO:0000313" key="1">
    <source>
        <dbReference type="EMBL" id="WIA10958.1"/>
    </source>
</evidence>
<accession>A0ABY8TRE2</accession>
<gene>
    <name evidence="1" type="ORF">OEZ85_011121</name>
</gene>
<proteinExistence type="predicted"/>
<reference evidence="1 2" key="1">
    <citation type="submission" date="2023-05" db="EMBL/GenBank/DDBJ databases">
        <title>A 100% complete, gapless, phased diploid assembly of the Scenedesmus obliquus UTEX 3031 genome.</title>
        <authorList>
            <person name="Biondi T.C."/>
            <person name="Hanschen E.R."/>
            <person name="Kwon T."/>
            <person name="Eng W."/>
            <person name="Kruse C.P.S."/>
            <person name="Koehler S.I."/>
            <person name="Kunde Y."/>
            <person name="Gleasner C.D."/>
            <person name="You Mak K.T."/>
            <person name="Polle J."/>
            <person name="Hovde B.T."/>
            <person name="Starkenburg S.R."/>
        </authorList>
    </citation>
    <scope>NUCLEOTIDE SEQUENCE [LARGE SCALE GENOMIC DNA]</scope>
    <source>
        <strain evidence="1 2">DOE0152z</strain>
    </source>
</reference>